<dbReference type="EMBL" id="JAUDFV010000064">
    <property type="protein sequence ID" value="KAL2735464.1"/>
    <property type="molecule type" value="Genomic_DNA"/>
</dbReference>
<evidence type="ECO:0000313" key="5">
    <source>
        <dbReference type="EMBL" id="KAL2735464.1"/>
    </source>
</evidence>
<dbReference type="SUPFAM" id="SSF50156">
    <property type="entry name" value="PDZ domain-like"/>
    <property type="match status" value="1"/>
</dbReference>
<dbReference type="InterPro" id="IPR040815">
    <property type="entry name" value="Nas2_N"/>
</dbReference>
<sequence>MVVDMELQEAKDEVLRLMKDKDKIESDIRALKDVLDSNHVGMDDPLVDSEGYPRQDIDVYQVRHTRHRIICLTNDHKALMKKIEEGLHKVHSLSGNQAQEAIATTSNIEEPFSTEPFLRVNLVSPSSPAEVAGIQVDDLIIEFGSINYGNFKTLKDIATLVEHSRYKSLDIKLKRGSSILALTLIPRPWDGKGLLGCNVIPLEVVER</sequence>
<keyword evidence="6" id="KW-1185">Reference proteome</keyword>
<protein>
    <submittedName>
        <fullName evidence="5">26S proteasome non-ATPase regulatory subunit 9</fullName>
    </submittedName>
</protein>
<dbReference type="PANTHER" id="PTHR12651">
    <property type="entry name" value="26S PROTEASOME NON-ATPASE REGULATORY SUBUNIT 9"/>
    <property type="match status" value="1"/>
</dbReference>
<comment type="caution">
    <text evidence="5">The sequence shown here is derived from an EMBL/GenBank/DDBJ whole genome shotgun (WGS) entry which is preliminary data.</text>
</comment>
<dbReference type="InterPro" id="IPR035269">
    <property type="entry name" value="PSMD9"/>
</dbReference>
<evidence type="ECO:0000256" key="1">
    <source>
        <dbReference type="ARBA" id="ARBA00005256"/>
    </source>
</evidence>
<organism evidence="5 6">
    <name type="scientific">Vespula squamosa</name>
    <name type="common">Southern yellow jacket</name>
    <name type="synonym">Wasp</name>
    <dbReference type="NCBI Taxonomy" id="30214"/>
    <lineage>
        <taxon>Eukaryota</taxon>
        <taxon>Metazoa</taxon>
        <taxon>Ecdysozoa</taxon>
        <taxon>Arthropoda</taxon>
        <taxon>Hexapoda</taxon>
        <taxon>Insecta</taxon>
        <taxon>Pterygota</taxon>
        <taxon>Neoptera</taxon>
        <taxon>Endopterygota</taxon>
        <taxon>Hymenoptera</taxon>
        <taxon>Apocrita</taxon>
        <taxon>Aculeata</taxon>
        <taxon>Vespoidea</taxon>
        <taxon>Vespidae</taxon>
        <taxon>Vespinae</taxon>
        <taxon>Vespula</taxon>
    </lineage>
</organism>
<feature type="domain" description="Nas2 N-terminal" evidence="4">
    <location>
        <begin position="16"/>
        <end position="92"/>
    </location>
</feature>
<dbReference type="Pfam" id="PF18265">
    <property type="entry name" value="Nas2_N"/>
    <property type="match status" value="1"/>
</dbReference>
<dbReference type="AlphaFoldDB" id="A0ABD2BS77"/>
<dbReference type="Proteomes" id="UP001607302">
    <property type="component" value="Unassembled WGS sequence"/>
</dbReference>
<accession>A0ABD2BS77</accession>
<dbReference type="InterPro" id="IPR041489">
    <property type="entry name" value="PDZ_6"/>
</dbReference>
<comment type="similarity">
    <text evidence="1">Belongs to the proteasome subunit p27 family.</text>
</comment>
<evidence type="ECO:0000259" key="4">
    <source>
        <dbReference type="Pfam" id="PF18265"/>
    </source>
</evidence>
<proteinExistence type="inferred from homology"/>
<evidence type="ECO:0000259" key="3">
    <source>
        <dbReference type="Pfam" id="PF17820"/>
    </source>
</evidence>
<name>A0ABD2BS77_VESSQ</name>
<keyword evidence="5" id="KW-0647">Proteasome</keyword>
<feature type="domain" description="PDZ" evidence="3">
    <location>
        <begin position="120"/>
        <end position="175"/>
    </location>
</feature>
<dbReference type="Pfam" id="PF17820">
    <property type="entry name" value="PDZ_6"/>
    <property type="match status" value="1"/>
</dbReference>
<gene>
    <name evidence="5" type="ORF">V1478_003104</name>
</gene>
<evidence type="ECO:0000256" key="2">
    <source>
        <dbReference type="ARBA" id="ARBA00023186"/>
    </source>
</evidence>
<keyword evidence="2" id="KW-0143">Chaperone</keyword>
<dbReference type="InterPro" id="IPR036034">
    <property type="entry name" value="PDZ_sf"/>
</dbReference>
<dbReference type="FunFam" id="2.30.42.10:FF:000107">
    <property type="entry name" value="26S proteasome non-ATPase regulatory subunit 9"/>
    <property type="match status" value="1"/>
</dbReference>
<evidence type="ECO:0000313" key="6">
    <source>
        <dbReference type="Proteomes" id="UP001607302"/>
    </source>
</evidence>
<dbReference type="Gene3D" id="2.30.42.10">
    <property type="match status" value="1"/>
</dbReference>
<reference evidence="5 6" key="1">
    <citation type="journal article" date="2024" name="Ann. Entomol. Soc. Am.">
        <title>Genomic analyses of the southern and eastern yellowjacket wasps (Hymenoptera: Vespidae) reveal evolutionary signatures of social life.</title>
        <authorList>
            <person name="Catto M.A."/>
            <person name="Caine P.B."/>
            <person name="Orr S.E."/>
            <person name="Hunt B.G."/>
            <person name="Goodisman M.A.D."/>
        </authorList>
    </citation>
    <scope>NUCLEOTIDE SEQUENCE [LARGE SCALE GENOMIC DNA]</scope>
    <source>
        <strain evidence="5">233</strain>
        <tissue evidence="5">Head and thorax</tissue>
    </source>
</reference>
<dbReference type="Gene3D" id="6.10.140.1710">
    <property type="match status" value="1"/>
</dbReference>
<dbReference type="GO" id="GO:0000502">
    <property type="term" value="C:proteasome complex"/>
    <property type="evidence" value="ECO:0007669"/>
    <property type="project" value="UniProtKB-KW"/>
</dbReference>
<dbReference type="PANTHER" id="PTHR12651:SF1">
    <property type="entry name" value="26S PROTEASOME NON-ATPASE REGULATORY SUBUNIT 9"/>
    <property type="match status" value="1"/>
</dbReference>